<protein>
    <recommendedName>
        <fullName evidence="5">26S proteasome non-ATPase regulatory subunit 11</fullName>
    </recommendedName>
    <alternativeName>
        <fullName evidence="6">26S proteasome regulatory subunit RPN6</fullName>
    </alternativeName>
</protein>
<dbReference type="AlphaFoldDB" id="A0A6B0R6F6"/>
<evidence type="ECO:0000256" key="5">
    <source>
        <dbReference type="ARBA" id="ARBA00039723"/>
    </source>
</evidence>
<feature type="compositionally biased region" description="Polar residues" evidence="7">
    <location>
        <begin position="72"/>
        <end position="83"/>
    </location>
</feature>
<dbReference type="InterPro" id="IPR050871">
    <property type="entry name" value="26S_Proteasome/COP9_Components"/>
</dbReference>
<name>A0A6B0R6F6_9CETA</name>
<accession>A0A6B0R6F6</accession>
<feature type="compositionally biased region" description="Pro residues" evidence="7">
    <location>
        <begin position="89"/>
        <end position="108"/>
    </location>
</feature>
<feature type="region of interest" description="Disordered" evidence="7">
    <location>
        <begin position="200"/>
        <end position="239"/>
    </location>
</feature>
<feature type="compositionally biased region" description="Low complexity" evidence="7">
    <location>
        <begin position="230"/>
        <end position="239"/>
    </location>
</feature>
<dbReference type="Pfam" id="PF01399">
    <property type="entry name" value="PCI"/>
    <property type="match status" value="1"/>
</dbReference>
<evidence type="ECO:0000259" key="8">
    <source>
        <dbReference type="PROSITE" id="PS50250"/>
    </source>
</evidence>
<gene>
    <name evidence="9" type="ORF">E5288_WYG020641</name>
</gene>
<dbReference type="PRINTS" id="PR01217">
    <property type="entry name" value="PRICHEXTENSN"/>
</dbReference>
<reference evidence="9" key="1">
    <citation type="submission" date="2019-10" db="EMBL/GenBank/DDBJ databases">
        <title>The sequence and de novo assembly of the wild yak genome.</title>
        <authorList>
            <person name="Liu Y."/>
        </authorList>
    </citation>
    <scope>NUCLEOTIDE SEQUENCE [LARGE SCALE GENOMIC DNA]</scope>
    <source>
        <strain evidence="9">WY2019</strain>
    </source>
</reference>
<feature type="compositionally biased region" description="Acidic residues" evidence="7">
    <location>
        <begin position="59"/>
        <end position="68"/>
    </location>
</feature>
<proteinExistence type="inferred from homology"/>
<dbReference type="GO" id="GO:0000502">
    <property type="term" value="C:proteasome complex"/>
    <property type="evidence" value="ECO:0007669"/>
    <property type="project" value="UniProtKB-KW"/>
</dbReference>
<organism evidence="9 10">
    <name type="scientific">Bos mutus</name>
    <name type="common">wild yak</name>
    <dbReference type="NCBI Taxonomy" id="72004"/>
    <lineage>
        <taxon>Eukaryota</taxon>
        <taxon>Metazoa</taxon>
        <taxon>Chordata</taxon>
        <taxon>Craniata</taxon>
        <taxon>Vertebrata</taxon>
        <taxon>Euteleostomi</taxon>
        <taxon>Mammalia</taxon>
        <taxon>Eutheria</taxon>
        <taxon>Laurasiatheria</taxon>
        <taxon>Artiodactyla</taxon>
        <taxon>Ruminantia</taxon>
        <taxon>Pecora</taxon>
        <taxon>Bovidae</taxon>
        <taxon>Bovinae</taxon>
        <taxon>Bos</taxon>
    </lineage>
</organism>
<dbReference type="Pfam" id="PF18503">
    <property type="entry name" value="RPN6_C_helix"/>
    <property type="match status" value="1"/>
</dbReference>
<evidence type="ECO:0000313" key="10">
    <source>
        <dbReference type="Proteomes" id="UP000322234"/>
    </source>
</evidence>
<evidence type="ECO:0000256" key="6">
    <source>
        <dbReference type="ARBA" id="ARBA00041252"/>
    </source>
</evidence>
<dbReference type="PANTHER" id="PTHR10678">
    <property type="entry name" value="26S PROTEASOME NON-ATPASE REGULATORY SUBUNIT 11/COP9 SIGNALOSOME COMPLEX SUBUNIT 2"/>
    <property type="match status" value="1"/>
</dbReference>
<evidence type="ECO:0000256" key="3">
    <source>
        <dbReference type="ARBA" id="ARBA00037179"/>
    </source>
</evidence>
<comment type="similarity">
    <text evidence="1">Belongs to the proteasome subunit S9 family.</text>
</comment>
<feature type="domain" description="PCI" evidence="8">
    <location>
        <begin position="685"/>
        <end position="853"/>
    </location>
</feature>
<dbReference type="InterPro" id="IPR040780">
    <property type="entry name" value="Rpn6_C_helix"/>
</dbReference>
<dbReference type="SUPFAM" id="SSF48452">
    <property type="entry name" value="TPR-like"/>
    <property type="match status" value="1"/>
</dbReference>
<dbReference type="CDD" id="cd20908">
    <property type="entry name" value="SUF4-like"/>
    <property type="match status" value="1"/>
</dbReference>
<dbReference type="SUPFAM" id="SSF46785">
    <property type="entry name" value="Winged helix' DNA-binding domain"/>
    <property type="match status" value="1"/>
</dbReference>
<dbReference type="PROSITE" id="PS50250">
    <property type="entry name" value="PCI"/>
    <property type="match status" value="1"/>
</dbReference>
<evidence type="ECO:0000256" key="7">
    <source>
        <dbReference type="SAM" id="MobiDB-lite"/>
    </source>
</evidence>
<dbReference type="SMART" id="SM00753">
    <property type="entry name" value="PAM"/>
    <property type="match status" value="1"/>
</dbReference>
<evidence type="ECO:0000256" key="2">
    <source>
        <dbReference type="ARBA" id="ARBA00022942"/>
    </source>
</evidence>
<dbReference type="InterPro" id="IPR040773">
    <property type="entry name" value="Rpn6_N"/>
</dbReference>
<evidence type="ECO:0000256" key="4">
    <source>
        <dbReference type="ARBA" id="ARBA00038658"/>
    </source>
</evidence>
<feature type="compositionally biased region" description="Low complexity" evidence="7">
    <location>
        <begin position="273"/>
        <end position="326"/>
    </location>
</feature>
<feature type="region of interest" description="Disordered" evidence="7">
    <location>
        <begin position="263"/>
        <end position="331"/>
    </location>
</feature>
<evidence type="ECO:0000313" key="9">
    <source>
        <dbReference type="EMBL" id="MXQ84537.1"/>
    </source>
</evidence>
<dbReference type="SMART" id="SM00088">
    <property type="entry name" value="PINT"/>
    <property type="match status" value="1"/>
</dbReference>
<dbReference type="Gene3D" id="1.25.40.570">
    <property type="match status" value="1"/>
</dbReference>
<dbReference type="Proteomes" id="UP000322234">
    <property type="component" value="Unassembled WGS sequence"/>
</dbReference>
<dbReference type="InterPro" id="IPR000717">
    <property type="entry name" value="PCI_dom"/>
</dbReference>
<dbReference type="InterPro" id="IPR011990">
    <property type="entry name" value="TPR-like_helical_dom_sf"/>
</dbReference>
<dbReference type="Pfam" id="PF18055">
    <property type="entry name" value="RPN6_N"/>
    <property type="match status" value="1"/>
</dbReference>
<sequence>MQVHKETIDAVPNAIPGRTDIELEIYGMEGIPEKDMDERRRLLEQKTQAESQKKKQQDDSDEYDDDDSAASTSFQPQPVQPQQGYIPPMAQPGLPPVPGAPGMPPGIPPLMPGVPPLMPGMPPVMPGMPPGLHHQRKYTQSFCGENIMMPMGGMMPPGPGIPPLMPGMPPGMPPPVPRPGIPPMTQAQAVSAPGILNRPPAPTATVPAPQPPVTKPLFPSAGQMGTPVTSSSTASSNSESLSASSKALFPSTAQAQAAVQGPVGTDFKPLNSTPATTTEPPKPTFPAYTQSTASTTSTTNSTAAKPAASITSKPATLTTTSATSKLIHPDEDISLEERRAQLPKYQRNLPRPGQAPMGNPPVGPIGGMMPPQPGIPQQQGMRPPMPPHGQYGGHHQGMPGYLPGAMPPYGQGPPMVPPYQGTLSFPSKDKQTLKIRYRIECALLPDYLYLEFERSEGEGSHDGMTFFIFILRAQSLLSTDREASIDILHSIVKRDIQENDEEAVQVKEQSILELGSLLAKTGQAAELGGLLKYVRPFLNSISKAKAARLVRSLLDLFLDMEAATGQEVELCLECIEWAKSEKRTFLRQALEARLVSLYFDTKRYQEALHLGSQLLRELKKMDDKALLVEVQLLESKTYHALSNLPKARAALTSARTTANAIYCPPKLQATLDMQSGIIHAAEEKDWKTAYSYFYEAFEGYDSIDSPKAITSLKYMLLCKIMLNTPEDVQALVSGKLALRYAGRQTEALKCVAQASKNRSLADFEKALTDYRAELRDDPIISTHLAKLYDNLLEQNLIRVIEPFSRVQIEHISSLIKLSKADVERKLSQMILDKKFHGILDQGEGVLIIFDEPPVDKTYEAALETIQNMSKVVDSLYNKAKKLT</sequence>
<feature type="compositionally biased region" description="Basic and acidic residues" evidence="7">
    <location>
        <begin position="31"/>
        <end position="44"/>
    </location>
</feature>
<dbReference type="EMBL" id="VBQZ03000021">
    <property type="protein sequence ID" value="MXQ84537.1"/>
    <property type="molecule type" value="Genomic_DNA"/>
</dbReference>
<comment type="subunit">
    <text evidence="4">Component of the 19S proteasome regulatory particle complex. The 26S proteasome consists of a 20S core particle (CP) and two 19S regulatory subunits (RP). The regulatory particle is made of a lid composed of 9 subunits including PSMD11, a base containing 6 ATPases and few additional components.</text>
</comment>
<comment type="function">
    <text evidence="3">Component of the 26S proteasome, a multiprotein complex involved in the ATP-dependent degradation of ubiquitinated proteins. This complex plays a key role in the maintenance of protein homeostasis by removing misfolded or damaged proteins, which could impair cellular functions, and by removing proteins whose functions are no longer required. Therefore, the proteasome participates in numerous cellular processes, including cell cycle progression, apoptosis, or DNA damage repair. In the complex, PSMD11 is required for proteasome assembly. Plays a key role in increased proteasome activity in embryonic stem cells (ESCs): its high expression in ESCs promotes enhanced assembly of the 26S proteasome, followed by higher proteasome activity.</text>
</comment>
<evidence type="ECO:0000256" key="1">
    <source>
        <dbReference type="ARBA" id="ARBA00007454"/>
    </source>
</evidence>
<feature type="region of interest" description="Disordered" evidence="7">
    <location>
        <begin position="29"/>
        <end position="108"/>
    </location>
</feature>
<dbReference type="FunFam" id="1.25.40.570:FF:000003">
    <property type="entry name" value="26S proteasome non-ATPase regulatory subunit 11"/>
    <property type="match status" value="1"/>
</dbReference>
<comment type="caution">
    <text evidence="9">The sequence shown here is derived from an EMBL/GenBank/DDBJ whole genome shotgun (WGS) entry which is preliminary data.</text>
</comment>
<keyword evidence="2" id="KW-0647">Proteasome</keyword>
<keyword evidence="10" id="KW-1185">Reference proteome</keyword>
<dbReference type="GO" id="GO:0005829">
    <property type="term" value="C:cytosol"/>
    <property type="evidence" value="ECO:0007669"/>
    <property type="project" value="UniProtKB-ARBA"/>
</dbReference>
<dbReference type="InterPro" id="IPR036390">
    <property type="entry name" value="WH_DNA-bd_sf"/>
</dbReference>